<proteinExistence type="predicted"/>
<accession>E0TBP5</accession>
<sequence length="157" mass="17364">MTKDRLAQIWQGFSERSRLDLSGVRIEEGTAPLDRPSARQEQPSFQMPDAAGQRRRSVGAPDQRTKAPDPVAAALMALHADDGAPRRRGGRQRTPMAAAGDDVTVPPAPAVDARVFADLAATRNKTTRRPADYLTYAAARQEEWLAKRRRKKFLGLF</sequence>
<dbReference type="EMBL" id="CP002156">
    <property type="protein sequence ID" value="ADM09766.1"/>
    <property type="molecule type" value="Genomic_DNA"/>
</dbReference>
<evidence type="ECO:0000313" key="2">
    <source>
        <dbReference type="EMBL" id="ADM09766.1"/>
    </source>
</evidence>
<evidence type="ECO:0000313" key="3">
    <source>
        <dbReference type="Proteomes" id="UP000001302"/>
    </source>
</evidence>
<keyword evidence="3" id="KW-1185">Reference proteome</keyword>
<protein>
    <submittedName>
        <fullName evidence="2">Uncharacterized protein</fullName>
    </submittedName>
</protein>
<reference evidence="2 3" key="2">
    <citation type="journal article" date="2011" name="J. Bacteriol.">
        <title>Complete genome sequence of strain HTCC2503T of Parvularcula bermudensis, the type species of the order "Parvularculales" in the class Alphaproteobacteria.</title>
        <authorList>
            <person name="Oh H.M."/>
            <person name="Kang I."/>
            <person name="Vergin K.L."/>
            <person name="Kang D."/>
            <person name="Rhee K.H."/>
            <person name="Giovannoni S.J."/>
            <person name="Cho J.C."/>
        </authorList>
    </citation>
    <scope>NUCLEOTIDE SEQUENCE [LARGE SCALE GENOMIC DNA]</scope>
    <source>
        <strain evidence="3">ATCC BAA-594 / HTCC2503 / KCTC 12087</strain>
    </source>
</reference>
<dbReference type="KEGG" id="pbr:PB2503_08554"/>
<gene>
    <name evidence="2" type="ordered locus">PB2503_08554</name>
</gene>
<dbReference type="Proteomes" id="UP000001302">
    <property type="component" value="Chromosome"/>
</dbReference>
<feature type="region of interest" description="Disordered" evidence="1">
    <location>
        <begin position="21"/>
        <end position="106"/>
    </location>
</feature>
<evidence type="ECO:0000256" key="1">
    <source>
        <dbReference type="SAM" id="MobiDB-lite"/>
    </source>
</evidence>
<dbReference type="HOGENOM" id="CLU_1676165_0_0_5"/>
<dbReference type="RefSeq" id="WP_013300740.1">
    <property type="nucleotide sequence ID" value="NC_014414.1"/>
</dbReference>
<name>E0TBP5_PARBH</name>
<organism evidence="2 3">
    <name type="scientific">Parvularcula bermudensis (strain ATCC BAA-594 / HTCC2503 / KCTC 12087)</name>
    <dbReference type="NCBI Taxonomy" id="314260"/>
    <lineage>
        <taxon>Bacteria</taxon>
        <taxon>Pseudomonadati</taxon>
        <taxon>Pseudomonadota</taxon>
        <taxon>Alphaproteobacteria</taxon>
        <taxon>Parvularculales</taxon>
        <taxon>Parvularculaceae</taxon>
        <taxon>Parvularcula</taxon>
    </lineage>
</organism>
<dbReference type="STRING" id="314260.PB2503_08554"/>
<dbReference type="AlphaFoldDB" id="E0TBP5"/>
<dbReference type="OrthoDB" id="9874183at2"/>
<reference evidence="3" key="1">
    <citation type="submission" date="2010-08" db="EMBL/GenBank/DDBJ databases">
        <title>Genome sequence of Parvularcula bermudensis HTCC2503.</title>
        <authorList>
            <person name="Kang D.-M."/>
            <person name="Oh H.-M."/>
            <person name="Cho J.-C."/>
        </authorList>
    </citation>
    <scope>NUCLEOTIDE SEQUENCE [LARGE SCALE GENOMIC DNA]</scope>
    <source>
        <strain evidence="3">ATCC BAA-594 / HTCC2503 / KCTC 12087</strain>
    </source>
</reference>